<dbReference type="OrthoDB" id="6983824at2"/>
<dbReference type="EMBL" id="PRLG01000019">
    <property type="protein sequence ID" value="PYY28963.1"/>
    <property type="molecule type" value="Genomic_DNA"/>
</dbReference>
<accession>A0A2W0C7W9</accession>
<name>A0A2W0C7W9_9BACL</name>
<gene>
    <name evidence="1" type="ORF">PIL02S_02935</name>
</gene>
<sequence length="269" mass="32178">MDSFKILNDNKTYKITRANFEMLTDKKYPYCQEIRKRMRYLAICPACGNPISFIGLYINDQTDRKRKRELHGRHFTEDVSQLADFDKFAYKDCPLHNDKAGKLYTDIPGTKKNNEIVRLIKTYPEELRECISKILGFHISRSKFEKLLVSFVNSKGYYFKGITKFNLPYYFLYLLPNQKLFKCKVLDDVVEKAIDLKSKYFEVSKEKRLEKKVDEYVEFEFILVEHIKNDNSESINYKLIERKREIRNLIFEYRIEINHNLFADMISGK</sequence>
<protein>
    <submittedName>
        <fullName evidence="1">Uncharacterized protein</fullName>
    </submittedName>
</protein>
<dbReference type="RefSeq" id="WP_110759150.1">
    <property type="nucleotide sequence ID" value="NZ_PRLG01000019.1"/>
</dbReference>
<evidence type="ECO:0000313" key="1">
    <source>
        <dbReference type="EMBL" id="PYY28963.1"/>
    </source>
</evidence>
<dbReference type="Proteomes" id="UP000247459">
    <property type="component" value="Unassembled WGS sequence"/>
</dbReference>
<comment type="caution">
    <text evidence="1">The sequence shown here is derived from an EMBL/GenBank/DDBJ whole genome shotgun (WGS) entry which is preliminary data.</text>
</comment>
<dbReference type="AlphaFoldDB" id="A0A2W0C7W9"/>
<organism evidence="1 2">
    <name type="scientific">Paenibacillus illinoisensis</name>
    <dbReference type="NCBI Taxonomy" id="59845"/>
    <lineage>
        <taxon>Bacteria</taxon>
        <taxon>Bacillati</taxon>
        <taxon>Bacillota</taxon>
        <taxon>Bacilli</taxon>
        <taxon>Bacillales</taxon>
        <taxon>Paenibacillaceae</taxon>
        <taxon>Paenibacillus</taxon>
    </lineage>
</organism>
<reference evidence="1 2" key="1">
    <citation type="submission" date="2018-01" db="EMBL/GenBank/DDBJ databases">
        <title>Genome sequence of the PGP bacterium Paenibacillus illinoisensis E3.</title>
        <authorList>
            <person name="Rolli E."/>
            <person name="Marasco R."/>
            <person name="Bessem C."/>
            <person name="Michoud G."/>
            <person name="Gaiarsa S."/>
            <person name="Borin S."/>
            <person name="Daffonchio D."/>
        </authorList>
    </citation>
    <scope>NUCLEOTIDE SEQUENCE [LARGE SCALE GENOMIC DNA]</scope>
    <source>
        <strain evidence="1 2">E3</strain>
    </source>
</reference>
<evidence type="ECO:0000313" key="2">
    <source>
        <dbReference type="Proteomes" id="UP000247459"/>
    </source>
</evidence>
<proteinExistence type="predicted"/>